<gene>
    <name evidence="5" type="ORF">FHP91_19895</name>
</gene>
<keyword evidence="6" id="KW-1185">Reference proteome</keyword>
<dbReference type="EMBL" id="VMNK01000021">
    <property type="protein sequence ID" value="TVO51208.1"/>
    <property type="molecule type" value="Genomic_DNA"/>
</dbReference>
<dbReference type="RefSeq" id="WP_144311246.1">
    <property type="nucleotide sequence ID" value="NZ_VMNK01000021.1"/>
</dbReference>
<dbReference type="InterPro" id="IPR000160">
    <property type="entry name" value="GGDEF_dom"/>
</dbReference>
<dbReference type="SUPFAM" id="SSF141868">
    <property type="entry name" value="EAL domain-like"/>
    <property type="match status" value="1"/>
</dbReference>
<dbReference type="GO" id="GO:0000160">
    <property type="term" value="P:phosphorelay signal transduction system"/>
    <property type="evidence" value="ECO:0007669"/>
    <property type="project" value="InterPro"/>
</dbReference>
<dbReference type="SMART" id="SM00448">
    <property type="entry name" value="REC"/>
    <property type="match status" value="1"/>
</dbReference>
<protein>
    <submittedName>
        <fullName evidence="5">EAL domain-containing protein</fullName>
    </submittedName>
</protein>
<evidence type="ECO:0000313" key="6">
    <source>
        <dbReference type="Proteomes" id="UP000319502"/>
    </source>
</evidence>
<dbReference type="Pfam" id="PF00990">
    <property type="entry name" value="GGDEF"/>
    <property type="match status" value="1"/>
</dbReference>
<feature type="modified residue" description="4-aspartylphosphate" evidence="1">
    <location>
        <position position="84"/>
    </location>
</feature>
<feature type="domain" description="Response regulatory" evidence="2">
    <location>
        <begin position="29"/>
        <end position="153"/>
    </location>
</feature>
<dbReference type="Proteomes" id="UP000319502">
    <property type="component" value="Unassembled WGS sequence"/>
</dbReference>
<accession>A0A557QE54</accession>
<dbReference type="Gene3D" id="3.40.50.2300">
    <property type="match status" value="1"/>
</dbReference>
<dbReference type="CDD" id="cd01948">
    <property type="entry name" value="EAL"/>
    <property type="match status" value="1"/>
</dbReference>
<dbReference type="SMART" id="SM00267">
    <property type="entry name" value="GGDEF"/>
    <property type="match status" value="1"/>
</dbReference>
<dbReference type="PROSITE" id="PS50883">
    <property type="entry name" value="EAL"/>
    <property type="match status" value="1"/>
</dbReference>
<dbReference type="SMART" id="SM00052">
    <property type="entry name" value="EAL"/>
    <property type="match status" value="1"/>
</dbReference>
<dbReference type="PROSITE" id="PS50887">
    <property type="entry name" value="GGDEF"/>
    <property type="match status" value="1"/>
</dbReference>
<evidence type="ECO:0000259" key="3">
    <source>
        <dbReference type="PROSITE" id="PS50883"/>
    </source>
</evidence>
<feature type="domain" description="EAL" evidence="3">
    <location>
        <begin position="488"/>
        <end position="742"/>
    </location>
</feature>
<dbReference type="PANTHER" id="PTHR33121:SF70">
    <property type="entry name" value="SIGNALING PROTEIN YKOW"/>
    <property type="match status" value="1"/>
</dbReference>
<dbReference type="NCBIfam" id="TIGR00254">
    <property type="entry name" value="GGDEF"/>
    <property type="match status" value="1"/>
</dbReference>
<evidence type="ECO:0000259" key="2">
    <source>
        <dbReference type="PROSITE" id="PS50110"/>
    </source>
</evidence>
<keyword evidence="1" id="KW-0597">Phosphoprotein</keyword>
<dbReference type="SUPFAM" id="SSF52172">
    <property type="entry name" value="CheY-like"/>
    <property type="match status" value="1"/>
</dbReference>
<sequence>MSEGEGQFVFADEKLPKRGAPMTSQPPWRILVVDDDADVHEATRFALKGIPILGRPVEFLHAHSGAEALAVLRREQDIAVLLLDVVMETPDAGLRIVSAIREELQLTNLRIVLRTGQPGQAPEMDAISRYDINDYKTKNELTRNKLFTTITAALRSYEQLRRLDASRRGLEKVIAASNDVMTRSGLRSFAEGIILQIASLIGVPPEGLVCASTPQQLAQNGSVADVEIIAAAGRFSGLTDKPFDNIDEPRITTALRHSLSERRNLIEAHSVTLFFETQDQHAYAVFVDSNEPIHELDQSLLHMFCTNMSLCAQNIRLVSALRDQAYFDRLVSLPNRSAMLRELDRAIDSAGRNEQALALVDIDQFSAVNDLLGHPYGDQLLRAIAQRLSKEFPGCFVARVSGDVFGLLGRCEHLTPEAIGRLFSTPFNIDQVDHPLTVSTGIVHLRDVQGSGSDGIQNAYIALKRAKTAGLDHHAYYSESIANETHDRNRMRIALHRALAKGDQLYPVFQPQLDLLSGRVVGLEALTRWRGDNGAHVSPDRFIPVAEQTALILPIGEWILRRSISVLESLHQHGHTGLRMSVNVSSVQLRQPNFLSILDHALDGSSIRPECLELEITESVAALGINQVRTLLEAIRARGVSIAIDDFGTGFSSLSYLHRLPANRLKIDRSFIHTLEHAQSGRIAEMIVPLGHQLGMKVLAEGVETASQRDRLRALGCDEMQGYLLARPMVADDLAAWLDAYRPNAD</sequence>
<reference evidence="5 6" key="1">
    <citation type="submission" date="2019-07" db="EMBL/GenBank/DDBJ databases">
        <title>The pathways for chlorine oxyanion respiration interact through the shared metabolite chlorate.</title>
        <authorList>
            <person name="Barnum T.P."/>
            <person name="Cheng Y."/>
            <person name="Hill K.A."/>
            <person name="Lucas L.N."/>
            <person name="Carlson H.K."/>
            <person name="Coates J.D."/>
        </authorList>
    </citation>
    <scope>NUCLEOTIDE SEQUENCE [LARGE SCALE GENOMIC DNA]</scope>
    <source>
        <strain evidence="5 6">SFB-3</strain>
    </source>
</reference>
<proteinExistence type="predicted"/>
<dbReference type="CDD" id="cd01949">
    <property type="entry name" value="GGDEF"/>
    <property type="match status" value="1"/>
</dbReference>
<dbReference type="GO" id="GO:0071111">
    <property type="term" value="F:cyclic-guanylate-specific phosphodiesterase activity"/>
    <property type="evidence" value="ECO:0007669"/>
    <property type="project" value="InterPro"/>
</dbReference>
<name>A0A557QE54_9RHOO</name>
<dbReference type="Gene3D" id="3.20.20.450">
    <property type="entry name" value="EAL domain"/>
    <property type="match status" value="1"/>
</dbReference>
<comment type="caution">
    <text evidence="5">The sequence shown here is derived from an EMBL/GenBank/DDBJ whole genome shotgun (WGS) entry which is preliminary data.</text>
</comment>
<evidence type="ECO:0000259" key="4">
    <source>
        <dbReference type="PROSITE" id="PS50887"/>
    </source>
</evidence>
<dbReference type="InterPro" id="IPR043128">
    <property type="entry name" value="Rev_trsase/Diguanyl_cyclase"/>
</dbReference>
<feature type="domain" description="GGDEF" evidence="4">
    <location>
        <begin position="353"/>
        <end position="479"/>
    </location>
</feature>
<dbReference type="InterPro" id="IPR029787">
    <property type="entry name" value="Nucleotide_cyclase"/>
</dbReference>
<dbReference type="PROSITE" id="PS50110">
    <property type="entry name" value="RESPONSE_REGULATORY"/>
    <property type="match status" value="1"/>
</dbReference>
<dbReference type="InterPro" id="IPR001633">
    <property type="entry name" value="EAL_dom"/>
</dbReference>
<dbReference type="Gene3D" id="3.30.70.270">
    <property type="match status" value="1"/>
</dbReference>
<organism evidence="5 6">
    <name type="scientific">Denitromonas halophila</name>
    <dbReference type="NCBI Taxonomy" id="1629404"/>
    <lineage>
        <taxon>Bacteria</taxon>
        <taxon>Pseudomonadati</taxon>
        <taxon>Pseudomonadota</taxon>
        <taxon>Betaproteobacteria</taxon>
        <taxon>Rhodocyclales</taxon>
        <taxon>Zoogloeaceae</taxon>
        <taxon>Denitromonas</taxon>
    </lineage>
</organism>
<dbReference type="Pfam" id="PF11849">
    <property type="entry name" value="DUF3369"/>
    <property type="match status" value="1"/>
</dbReference>
<dbReference type="PANTHER" id="PTHR33121">
    <property type="entry name" value="CYCLIC DI-GMP PHOSPHODIESTERASE PDEF"/>
    <property type="match status" value="1"/>
</dbReference>
<dbReference type="InterPro" id="IPR011006">
    <property type="entry name" value="CheY-like_superfamily"/>
</dbReference>
<dbReference type="InterPro" id="IPR021800">
    <property type="entry name" value="DUF3369"/>
</dbReference>
<dbReference type="SUPFAM" id="SSF55073">
    <property type="entry name" value="Nucleotide cyclase"/>
    <property type="match status" value="1"/>
</dbReference>
<dbReference type="InterPro" id="IPR035919">
    <property type="entry name" value="EAL_sf"/>
</dbReference>
<dbReference type="AlphaFoldDB" id="A0A557QE54"/>
<dbReference type="InterPro" id="IPR001789">
    <property type="entry name" value="Sig_transdc_resp-reg_receiver"/>
</dbReference>
<dbReference type="Pfam" id="PF00563">
    <property type="entry name" value="EAL"/>
    <property type="match status" value="1"/>
</dbReference>
<dbReference type="InterPro" id="IPR050706">
    <property type="entry name" value="Cyclic-di-GMP_PDE-like"/>
</dbReference>
<dbReference type="OrthoDB" id="9813903at2"/>
<evidence type="ECO:0000256" key="1">
    <source>
        <dbReference type="PROSITE-ProRule" id="PRU00169"/>
    </source>
</evidence>
<evidence type="ECO:0000313" key="5">
    <source>
        <dbReference type="EMBL" id="TVO51208.1"/>
    </source>
</evidence>